<keyword evidence="1" id="KW-0472">Membrane</keyword>
<feature type="transmembrane region" description="Helical" evidence="1">
    <location>
        <begin position="26"/>
        <end position="48"/>
    </location>
</feature>
<dbReference type="AlphaFoldDB" id="A0A369TL86"/>
<evidence type="ECO:0000256" key="1">
    <source>
        <dbReference type="SAM" id="Phobius"/>
    </source>
</evidence>
<keyword evidence="1" id="KW-0812">Transmembrane</keyword>
<reference evidence="2 3" key="1">
    <citation type="submission" date="2018-07" db="EMBL/GenBank/DDBJ databases">
        <title>Thalassococcus profundi sp. nov., a marine bacterium isolated from deep seawater of Okinawa Trough.</title>
        <authorList>
            <person name="Yu M."/>
        </authorList>
    </citation>
    <scope>NUCLEOTIDE SEQUENCE [LARGE SCALE GENOMIC DNA]</scope>
    <source>
        <strain evidence="2 3">WRAS1</strain>
    </source>
</reference>
<dbReference type="Proteomes" id="UP000253977">
    <property type="component" value="Unassembled WGS sequence"/>
</dbReference>
<evidence type="ECO:0000313" key="2">
    <source>
        <dbReference type="EMBL" id="RDD64877.1"/>
    </source>
</evidence>
<evidence type="ECO:0000313" key="3">
    <source>
        <dbReference type="Proteomes" id="UP000253977"/>
    </source>
</evidence>
<keyword evidence="3" id="KW-1185">Reference proteome</keyword>
<feature type="transmembrane region" description="Helical" evidence="1">
    <location>
        <begin position="271"/>
        <end position="291"/>
    </location>
</feature>
<protein>
    <recommendedName>
        <fullName evidence="4">DUF998 domain-containing protein</fullName>
    </recommendedName>
</protein>
<comment type="caution">
    <text evidence="2">The sequence shown here is derived from an EMBL/GenBank/DDBJ whole genome shotgun (WGS) entry which is preliminary data.</text>
</comment>
<sequence length="308" mass="33869">MAQPPRPSRDRPRLDDLPFTVSLRRVNLGVGLAAFSLPILVAGTGLFLQTCEQNWFLDSISHYFYAPLSGSLFIATLSVIGVLLAFFFNVPDGSGRELAVNQVEEYANFKWWEIWLTRFAGIAAFLIAFVPTARSGCVLQNDVMRAYLLIGDTPFYTDGGIETLEQAQVAFDFIAVTGWQVPFGLDLHAVGAAVMFATLGYFALFVFTRDQTRDHADTPGSAAADPERIRRKRLRNLIYRCCGVTIFAAILAIGGKFALCQGLGPCAIDDWNPTFIVETLALWAFALAWLVKGRFFPSLADPGPPGQV</sequence>
<feature type="transmembrane region" description="Helical" evidence="1">
    <location>
        <begin position="187"/>
        <end position="207"/>
    </location>
</feature>
<gene>
    <name evidence="2" type="ORF">DU478_18200</name>
</gene>
<proteinExistence type="predicted"/>
<organism evidence="2 3">
    <name type="scientific">Thalassococcus profundi</name>
    <dbReference type="NCBI Taxonomy" id="2282382"/>
    <lineage>
        <taxon>Bacteria</taxon>
        <taxon>Pseudomonadati</taxon>
        <taxon>Pseudomonadota</taxon>
        <taxon>Alphaproteobacteria</taxon>
        <taxon>Rhodobacterales</taxon>
        <taxon>Roseobacteraceae</taxon>
        <taxon>Thalassococcus</taxon>
    </lineage>
</organism>
<name>A0A369TL86_9RHOB</name>
<feature type="transmembrane region" description="Helical" evidence="1">
    <location>
        <begin position="111"/>
        <end position="130"/>
    </location>
</feature>
<feature type="transmembrane region" description="Helical" evidence="1">
    <location>
        <begin position="68"/>
        <end position="90"/>
    </location>
</feature>
<dbReference type="RefSeq" id="WP_114512391.1">
    <property type="nucleotide sequence ID" value="NZ_QPMK01000017.1"/>
</dbReference>
<dbReference type="OrthoDB" id="9803163at2"/>
<keyword evidence="1" id="KW-1133">Transmembrane helix</keyword>
<feature type="transmembrane region" description="Helical" evidence="1">
    <location>
        <begin position="237"/>
        <end position="259"/>
    </location>
</feature>
<dbReference type="EMBL" id="QPMK01000017">
    <property type="protein sequence ID" value="RDD64877.1"/>
    <property type="molecule type" value="Genomic_DNA"/>
</dbReference>
<accession>A0A369TL86</accession>
<evidence type="ECO:0008006" key="4">
    <source>
        <dbReference type="Google" id="ProtNLM"/>
    </source>
</evidence>